<dbReference type="Pfam" id="PF07722">
    <property type="entry name" value="Peptidase_C26"/>
    <property type="match status" value="2"/>
</dbReference>
<comment type="caution">
    <text evidence="1">The sequence shown here is derived from an EMBL/GenBank/DDBJ whole genome shotgun (WGS) entry which is preliminary data.</text>
</comment>
<keyword evidence="2" id="KW-1185">Reference proteome</keyword>
<accession>A0A8J3AI79</accession>
<dbReference type="InterPro" id="IPR044668">
    <property type="entry name" value="PuuD-like"/>
</dbReference>
<sequence length="265" mass="28983">MSKMPLIGVTPLVDYKLHSLWMIPGYMDAITRAGGIPVMLPLHLDSAQLEGLLDQLDGIVFTGGPDISPEVLAQYAGTSTSSIDSNDSSTALVNGQAQQLHTDEAAVGRSEVLSPERDALEMALFQSGLARDISMLGICRGMQLMNVACGGTLWHDLPTEHPSDVEHHMHDVPEDALGHDVTIVPNTPLFEQTQLEHMPVNSYHHQAVRTLGEGFELMAVADDGIVEAMWRPGNRCVWAVQWHPELLIARGPNIIDYFVETITSF</sequence>
<dbReference type="PANTHER" id="PTHR43235">
    <property type="entry name" value="GLUTAMINE AMIDOTRANSFERASE PB2B2.05-RELATED"/>
    <property type="match status" value="1"/>
</dbReference>
<reference evidence="1" key="2">
    <citation type="submission" date="2020-09" db="EMBL/GenBank/DDBJ databases">
        <authorList>
            <person name="Sun Q."/>
            <person name="Sedlacek I."/>
        </authorList>
    </citation>
    <scope>NUCLEOTIDE SEQUENCE</scope>
    <source>
        <strain evidence="1">CCM 8606</strain>
    </source>
</reference>
<organism evidence="1 2">
    <name type="scientific">Galliscardovia ingluviei</name>
    <dbReference type="NCBI Taxonomy" id="1769422"/>
    <lineage>
        <taxon>Bacteria</taxon>
        <taxon>Bacillati</taxon>
        <taxon>Actinomycetota</taxon>
        <taxon>Actinomycetes</taxon>
        <taxon>Bifidobacteriales</taxon>
        <taxon>Bifidobacteriaceae</taxon>
        <taxon>Galliscardovia</taxon>
    </lineage>
</organism>
<name>A0A8J3AI79_9BIFI</name>
<reference evidence="1" key="1">
    <citation type="journal article" date="2014" name="Int. J. Syst. Evol. Microbiol.">
        <title>Complete genome sequence of Corynebacterium casei LMG S-19264T (=DSM 44701T), isolated from a smear-ripened cheese.</title>
        <authorList>
            <consortium name="US DOE Joint Genome Institute (JGI-PGF)"/>
            <person name="Walter F."/>
            <person name="Albersmeier A."/>
            <person name="Kalinowski J."/>
            <person name="Ruckert C."/>
        </authorList>
    </citation>
    <scope>NUCLEOTIDE SEQUENCE</scope>
    <source>
        <strain evidence="1">CCM 8606</strain>
    </source>
</reference>
<dbReference type="Proteomes" id="UP000619536">
    <property type="component" value="Unassembled WGS sequence"/>
</dbReference>
<dbReference type="GO" id="GO:0005829">
    <property type="term" value="C:cytosol"/>
    <property type="evidence" value="ECO:0007669"/>
    <property type="project" value="TreeGrafter"/>
</dbReference>
<dbReference type="CDD" id="cd01745">
    <property type="entry name" value="GATase1_2"/>
    <property type="match status" value="1"/>
</dbReference>
<dbReference type="PROSITE" id="PS51273">
    <property type="entry name" value="GATASE_TYPE_1"/>
    <property type="match status" value="1"/>
</dbReference>
<evidence type="ECO:0000313" key="1">
    <source>
        <dbReference type="EMBL" id="GGI13868.1"/>
    </source>
</evidence>
<dbReference type="Gene3D" id="3.40.50.880">
    <property type="match status" value="1"/>
</dbReference>
<evidence type="ECO:0000313" key="2">
    <source>
        <dbReference type="Proteomes" id="UP000619536"/>
    </source>
</evidence>
<dbReference type="PANTHER" id="PTHR43235:SF1">
    <property type="entry name" value="GLUTAMINE AMIDOTRANSFERASE PB2B2.05-RELATED"/>
    <property type="match status" value="1"/>
</dbReference>
<protein>
    <submittedName>
        <fullName evidence="1">Amidotransferase</fullName>
    </submittedName>
</protein>
<gene>
    <name evidence="1" type="ORF">GCM10007377_08110</name>
</gene>
<dbReference type="SUPFAM" id="SSF52317">
    <property type="entry name" value="Class I glutamine amidotransferase-like"/>
    <property type="match status" value="1"/>
</dbReference>
<dbReference type="RefSeq" id="WP_188354924.1">
    <property type="nucleotide sequence ID" value="NZ_BMDH01000001.1"/>
</dbReference>
<dbReference type="GO" id="GO:0016811">
    <property type="term" value="F:hydrolase activity, acting on carbon-nitrogen (but not peptide) bonds, in linear amides"/>
    <property type="evidence" value="ECO:0007669"/>
    <property type="project" value="InterPro"/>
</dbReference>
<dbReference type="InterPro" id="IPR029062">
    <property type="entry name" value="Class_I_gatase-like"/>
</dbReference>
<dbReference type="InterPro" id="IPR011697">
    <property type="entry name" value="Peptidase_C26"/>
</dbReference>
<dbReference type="EMBL" id="BMDH01000001">
    <property type="protein sequence ID" value="GGI13868.1"/>
    <property type="molecule type" value="Genomic_DNA"/>
</dbReference>
<dbReference type="AlphaFoldDB" id="A0A8J3AI79"/>
<proteinExistence type="predicted"/>